<dbReference type="PANTHER" id="PTHR46553">
    <property type="entry name" value="ADENINE NUCLEOTIDE ALPHA HYDROLASES-LIKE SUPERFAMILY PROTEIN"/>
    <property type="match status" value="1"/>
</dbReference>
<feature type="region of interest" description="Disordered" evidence="2">
    <location>
        <begin position="1"/>
        <end position="22"/>
    </location>
</feature>
<evidence type="ECO:0000256" key="2">
    <source>
        <dbReference type="SAM" id="MobiDB-lite"/>
    </source>
</evidence>
<sequence>MNHHRTTTGPHHHARTRLPGTAGARVVTAGIDGSMASMDAADWAAREALLHGVPLRLLHAGTPTSAPPARVRALPGAERGRGVLDRAAITLSYVHPALEIHAQHPSGPTVAALLAASAAAGTLVLGSRGRAGAPGLAVGSVAAAVSARASAPVVLVRAGERPEDARTPAADGTPSQTMPHRPVVLGLDPWRSGDAPIAYAFDAAAARGAPLHVVHAWTMAALDACAPDRVLPSDLTGLERRSREALGAALAPWRRTHPRVTVVERVGFGRAGHRLLMAATGASLLVIGRRGGPGAHLGRTAHSALDHVTCPVAVVPHD</sequence>
<feature type="domain" description="UspA" evidence="3">
    <location>
        <begin position="181"/>
        <end position="316"/>
    </location>
</feature>
<dbReference type="InterPro" id="IPR006016">
    <property type="entry name" value="UspA"/>
</dbReference>
<dbReference type="Proteomes" id="UP000054804">
    <property type="component" value="Unassembled WGS sequence"/>
</dbReference>
<evidence type="ECO:0000256" key="1">
    <source>
        <dbReference type="ARBA" id="ARBA00008791"/>
    </source>
</evidence>
<dbReference type="InterPro" id="IPR014729">
    <property type="entry name" value="Rossmann-like_a/b/a_fold"/>
</dbReference>
<accession>A0A0W7X5N8</accession>
<dbReference type="PRINTS" id="PR01438">
    <property type="entry name" value="UNVRSLSTRESS"/>
</dbReference>
<feature type="compositionally biased region" description="Basic residues" evidence="2">
    <location>
        <begin position="1"/>
        <end position="16"/>
    </location>
</feature>
<comment type="caution">
    <text evidence="4">The sequence shown here is derived from an EMBL/GenBank/DDBJ whole genome shotgun (WGS) entry which is preliminary data.</text>
</comment>
<proteinExistence type="inferred from homology"/>
<name>A0A0W7X5N8_9ACTN</name>
<evidence type="ECO:0000259" key="3">
    <source>
        <dbReference type="Pfam" id="PF00582"/>
    </source>
</evidence>
<evidence type="ECO:0000313" key="4">
    <source>
        <dbReference type="EMBL" id="KUF18214.1"/>
    </source>
</evidence>
<feature type="region of interest" description="Disordered" evidence="2">
    <location>
        <begin position="159"/>
        <end position="182"/>
    </location>
</feature>
<protein>
    <submittedName>
        <fullName evidence="4">Stress-inducible protein</fullName>
    </submittedName>
</protein>
<dbReference type="OrthoDB" id="4867015at2"/>
<dbReference type="PANTHER" id="PTHR46553:SF3">
    <property type="entry name" value="ADENINE NUCLEOTIDE ALPHA HYDROLASES-LIKE SUPERFAMILY PROTEIN"/>
    <property type="match status" value="1"/>
</dbReference>
<dbReference type="AlphaFoldDB" id="A0A0W7X5N8"/>
<dbReference type="InterPro" id="IPR006015">
    <property type="entry name" value="Universal_stress_UspA"/>
</dbReference>
<organism evidence="4 5">
    <name type="scientific">Streptomyces silvensis</name>
    <dbReference type="NCBI Taxonomy" id="1765722"/>
    <lineage>
        <taxon>Bacteria</taxon>
        <taxon>Bacillati</taxon>
        <taxon>Actinomycetota</taxon>
        <taxon>Actinomycetes</taxon>
        <taxon>Kitasatosporales</taxon>
        <taxon>Streptomycetaceae</taxon>
        <taxon>Streptomyces</taxon>
    </lineage>
</organism>
<keyword evidence="5" id="KW-1185">Reference proteome</keyword>
<dbReference type="RefSeq" id="WP_058847586.1">
    <property type="nucleotide sequence ID" value="NZ_LOCL01000031.1"/>
</dbReference>
<dbReference type="EMBL" id="LOCL01000031">
    <property type="protein sequence ID" value="KUF18214.1"/>
    <property type="molecule type" value="Genomic_DNA"/>
</dbReference>
<comment type="similarity">
    <text evidence="1">Belongs to the universal stress protein A family.</text>
</comment>
<dbReference type="STRING" id="1765722.AT728_24880"/>
<dbReference type="Gene3D" id="3.40.50.620">
    <property type="entry name" value="HUPs"/>
    <property type="match status" value="2"/>
</dbReference>
<feature type="domain" description="UspA" evidence="3">
    <location>
        <begin position="26"/>
        <end position="157"/>
    </location>
</feature>
<dbReference type="Pfam" id="PF00582">
    <property type="entry name" value="Usp"/>
    <property type="match status" value="2"/>
</dbReference>
<gene>
    <name evidence="4" type="ORF">AT728_24880</name>
</gene>
<reference evidence="4 5" key="1">
    <citation type="submission" date="2015-12" db="EMBL/GenBank/DDBJ databases">
        <title>Draft genome sequence of Streptomyces silvensis ATCC 53525, a producer of novel hormone antagonists.</title>
        <authorList>
            <person name="Johnston C.W."/>
            <person name="Li Y."/>
            <person name="Magarvey N.A."/>
        </authorList>
    </citation>
    <scope>NUCLEOTIDE SEQUENCE [LARGE SCALE GENOMIC DNA]</scope>
    <source>
        <strain evidence="4 5">ATCC 53525</strain>
    </source>
</reference>
<dbReference type="SUPFAM" id="SSF52402">
    <property type="entry name" value="Adenine nucleotide alpha hydrolases-like"/>
    <property type="match status" value="2"/>
</dbReference>
<evidence type="ECO:0000313" key="5">
    <source>
        <dbReference type="Proteomes" id="UP000054804"/>
    </source>
</evidence>